<reference evidence="2 3" key="1">
    <citation type="journal article" date="2018" name="Nat. Ecol. Evol.">
        <title>Shark genomes provide insights into elasmobranch evolution and the origin of vertebrates.</title>
        <authorList>
            <person name="Hara Y"/>
            <person name="Yamaguchi K"/>
            <person name="Onimaru K"/>
            <person name="Kadota M"/>
            <person name="Koyanagi M"/>
            <person name="Keeley SD"/>
            <person name="Tatsumi K"/>
            <person name="Tanaka K"/>
            <person name="Motone F"/>
            <person name="Kageyama Y"/>
            <person name="Nozu R"/>
            <person name="Adachi N"/>
            <person name="Nishimura O"/>
            <person name="Nakagawa R"/>
            <person name="Tanegashima C"/>
            <person name="Kiyatake I"/>
            <person name="Matsumoto R"/>
            <person name="Murakumo K"/>
            <person name="Nishida K"/>
            <person name="Terakita A"/>
            <person name="Kuratani S"/>
            <person name="Sato K"/>
            <person name="Hyodo S Kuraku.S."/>
        </authorList>
    </citation>
    <scope>NUCLEOTIDE SEQUENCE [LARGE SCALE GENOMIC DNA]</scope>
</reference>
<gene>
    <name evidence="2" type="ORF">chiPu_0023549</name>
</gene>
<comment type="caution">
    <text evidence="2">The sequence shown here is derived from an EMBL/GenBank/DDBJ whole genome shotgun (WGS) entry which is preliminary data.</text>
</comment>
<dbReference type="STRING" id="137246.A0A401TAH1"/>
<feature type="non-terminal residue" evidence="2">
    <location>
        <position position="99"/>
    </location>
</feature>
<proteinExistence type="predicted"/>
<keyword evidence="1" id="KW-0175">Coiled coil</keyword>
<feature type="coiled-coil region" evidence="1">
    <location>
        <begin position="16"/>
        <end position="75"/>
    </location>
</feature>
<dbReference type="OMA" id="NEHIGCA"/>
<dbReference type="EMBL" id="BEZZ01022870">
    <property type="protein sequence ID" value="GCC39660.1"/>
    <property type="molecule type" value="Genomic_DNA"/>
</dbReference>
<evidence type="ECO:0000313" key="2">
    <source>
        <dbReference type="EMBL" id="GCC39660.1"/>
    </source>
</evidence>
<dbReference type="Proteomes" id="UP000287033">
    <property type="component" value="Unassembled WGS sequence"/>
</dbReference>
<name>A0A401TAH1_CHIPU</name>
<evidence type="ECO:0000256" key="1">
    <source>
        <dbReference type="SAM" id="Coils"/>
    </source>
</evidence>
<feature type="non-terminal residue" evidence="2">
    <location>
        <position position="1"/>
    </location>
</feature>
<organism evidence="2 3">
    <name type="scientific">Chiloscyllium punctatum</name>
    <name type="common">Brownbanded bambooshark</name>
    <name type="synonym">Hemiscyllium punctatum</name>
    <dbReference type="NCBI Taxonomy" id="137246"/>
    <lineage>
        <taxon>Eukaryota</taxon>
        <taxon>Metazoa</taxon>
        <taxon>Chordata</taxon>
        <taxon>Craniata</taxon>
        <taxon>Vertebrata</taxon>
        <taxon>Chondrichthyes</taxon>
        <taxon>Elasmobranchii</taxon>
        <taxon>Galeomorphii</taxon>
        <taxon>Galeoidea</taxon>
        <taxon>Orectolobiformes</taxon>
        <taxon>Hemiscylliidae</taxon>
        <taxon>Chiloscyllium</taxon>
    </lineage>
</organism>
<dbReference type="AlphaFoldDB" id="A0A401TAH1"/>
<evidence type="ECO:0000313" key="3">
    <source>
        <dbReference type="Proteomes" id="UP000287033"/>
    </source>
</evidence>
<protein>
    <submittedName>
        <fullName evidence="2">Uncharacterized protein</fullName>
    </submittedName>
</protein>
<accession>A0A401TAH1</accession>
<sequence length="99" mass="11342">YKLSVTKELGCLQDSNSTLTKQVAQLLNEAKDMQQQLTDVQLSKEKAKEEYARMLLEVQTKLAQKDAEVRKLDEACNLRVIELQTQLEQSNACQEVEKQ</sequence>
<dbReference type="OrthoDB" id="419631at2759"/>
<keyword evidence="3" id="KW-1185">Reference proteome</keyword>